<dbReference type="EMBL" id="FWXS01000005">
    <property type="protein sequence ID" value="SMC63283.1"/>
    <property type="molecule type" value="Genomic_DNA"/>
</dbReference>
<gene>
    <name evidence="1" type="ORF">SAMN06296427_10528</name>
</gene>
<keyword evidence="2" id="KW-1185">Reference proteome</keyword>
<evidence type="ECO:0000313" key="1">
    <source>
        <dbReference type="EMBL" id="SMC63283.1"/>
    </source>
</evidence>
<accession>A0A1W2ARG0</accession>
<dbReference type="STRING" id="1434700.SAMN06296427_10528"/>
<name>A0A1W2ARG0_9FLAO</name>
<proteinExistence type="predicted"/>
<reference evidence="1 2" key="1">
    <citation type="submission" date="2017-04" db="EMBL/GenBank/DDBJ databases">
        <authorList>
            <person name="Afonso C.L."/>
            <person name="Miller P.J."/>
            <person name="Scott M.A."/>
            <person name="Spackman E."/>
            <person name="Goraichik I."/>
            <person name="Dimitrov K.M."/>
            <person name="Suarez D.L."/>
            <person name="Swayne D.E."/>
        </authorList>
    </citation>
    <scope>NUCLEOTIDE SEQUENCE [LARGE SCALE GENOMIC DNA]</scope>
    <source>
        <strain evidence="1 2">CGMCC 1.12708</strain>
    </source>
</reference>
<dbReference type="RefSeq" id="WP_084017237.1">
    <property type="nucleotide sequence ID" value="NZ_FWXS01000005.1"/>
</dbReference>
<sequence length="217" mass="25302">MCILSIFIQTNGDFILTQNRDESIYRPTSPNVETREFFGRKITGPVDLNSGGTWIYYTDKYTVCVLNGGYENHSHRPPYRMSRGLVILELLKFASMDEFISEINLDGIEPFTMLMIDLKSNQKQILVWDGKQKFVENLNDEKLIVRSSSTLYNASEKLFHKEKFEELEFINYEEIYKIHQKLAMPKNEKYPIVQSTSITQIIYSGKVTNLKFCPIQI</sequence>
<dbReference type="OrthoDB" id="4380123at2"/>
<protein>
    <submittedName>
        <fullName evidence="1">Transport and Golgi organisation 2</fullName>
    </submittedName>
</protein>
<dbReference type="InterPro" id="IPR008551">
    <property type="entry name" value="TANGO2"/>
</dbReference>
<dbReference type="AlphaFoldDB" id="A0A1W2ARG0"/>
<dbReference type="PANTHER" id="PTHR17985">
    <property type="entry name" value="SER/THR-RICH PROTEIN T10 IN DGCR REGION"/>
    <property type="match status" value="1"/>
</dbReference>
<dbReference type="PANTHER" id="PTHR17985:SF8">
    <property type="entry name" value="TRANSPORT AND GOLGI ORGANIZATION PROTEIN 2 HOMOLOG"/>
    <property type="match status" value="1"/>
</dbReference>
<dbReference type="Proteomes" id="UP000192393">
    <property type="component" value="Unassembled WGS sequence"/>
</dbReference>
<dbReference type="Pfam" id="PF05742">
    <property type="entry name" value="TANGO2"/>
    <property type="match status" value="1"/>
</dbReference>
<organism evidence="1 2">
    <name type="scientific">Moheibacter sediminis</name>
    <dbReference type="NCBI Taxonomy" id="1434700"/>
    <lineage>
        <taxon>Bacteria</taxon>
        <taxon>Pseudomonadati</taxon>
        <taxon>Bacteroidota</taxon>
        <taxon>Flavobacteriia</taxon>
        <taxon>Flavobacteriales</taxon>
        <taxon>Weeksellaceae</taxon>
        <taxon>Moheibacter</taxon>
    </lineage>
</organism>
<evidence type="ECO:0000313" key="2">
    <source>
        <dbReference type="Proteomes" id="UP000192393"/>
    </source>
</evidence>